<sequence>MLRHLSTVLISALLGSLVGTLIWTAIARDTGAADPVRFVAAFAAGTLWFTIPGAVALMAATFAFASRGLPQQQTAILLIVAGPLLGAAMLAMLPMDVMLLGAMFGGLTAASFVGTLWLLRAYPATSL</sequence>
<gene>
    <name evidence="2" type="ORF">LZ518_04400</name>
</gene>
<reference evidence="2" key="1">
    <citation type="submission" date="2022-05" db="EMBL/GenBank/DDBJ databases">
        <authorList>
            <person name="Jo J.-H."/>
            <person name="Im W.-T."/>
        </authorList>
    </citation>
    <scope>NUCLEOTIDE SEQUENCE</scope>
    <source>
        <strain evidence="2">RB56-2</strain>
    </source>
</reference>
<organism evidence="2 3">
    <name type="scientific">Sphingomonas brevis</name>
    <dbReference type="NCBI Taxonomy" id="2908206"/>
    <lineage>
        <taxon>Bacteria</taxon>
        <taxon>Pseudomonadati</taxon>
        <taxon>Pseudomonadota</taxon>
        <taxon>Alphaproteobacteria</taxon>
        <taxon>Sphingomonadales</taxon>
        <taxon>Sphingomonadaceae</taxon>
        <taxon>Sphingomonas</taxon>
    </lineage>
</organism>
<evidence type="ECO:0000256" key="1">
    <source>
        <dbReference type="SAM" id="Phobius"/>
    </source>
</evidence>
<keyword evidence="1" id="KW-0812">Transmembrane</keyword>
<protein>
    <submittedName>
        <fullName evidence="2">Uncharacterized protein</fullName>
    </submittedName>
</protein>
<keyword evidence="3" id="KW-1185">Reference proteome</keyword>
<dbReference type="EMBL" id="JAMGBB010000001">
    <property type="protein sequence ID" value="MCL6740370.1"/>
    <property type="molecule type" value="Genomic_DNA"/>
</dbReference>
<evidence type="ECO:0000313" key="3">
    <source>
        <dbReference type="Proteomes" id="UP001165383"/>
    </source>
</evidence>
<keyword evidence="1" id="KW-0472">Membrane</keyword>
<feature type="transmembrane region" description="Helical" evidence="1">
    <location>
        <begin position="7"/>
        <end position="26"/>
    </location>
</feature>
<name>A0ABT0S7J5_9SPHN</name>
<dbReference type="RefSeq" id="WP_249914804.1">
    <property type="nucleotide sequence ID" value="NZ_JAMGBB010000001.1"/>
</dbReference>
<accession>A0ABT0S7J5</accession>
<evidence type="ECO:0000313" key="2">
    <source>
        <dbReference type="EMBL" id="MCL6740370.1"/>
    </source>
</evidence>
<feature type="transmembrane region" description="Helical" evidence="1">
    <location>
        <begin position="75"/>
        <end position="93"/>
    </location>
</feature>
<feature type="transmembrane region" description="Helical" evidence="1">
    <location>
        <begin position="99"/>
        <end position="119"/>
    </location>
</feature>
<proteinExistence type="predicted"/>
<comment type="caution">
    <text evidence="2">The sequence shown here is derived from an EMBL/GenBank/DDBJ whole genome shotgun (WGS) entry which is preliminary data.</text>
</comment>
<keyword evidence="1" id="KW-1133">Transmembrane helix</keyword>
<dbReference type="Proteomes" id="UP001165383">
    <property type="component" value="Unassembled WGS sequence"/>
</dbReference>
<feature type="transmembrane region" description="Helical" evidence="1">
    <location>
        <begin position="38"/>
        <end position="63"/>
    </location>
</feature>